<proteinExistence type="predicted"/>
<evidence type="ECO:0000256" key="3">
    <source>
        <dbReference type="PROSITE-ProRule" id="PRU00221"/>
    </source>
</evidence>
<dbReference type="AlphaFoldDB" id="A0A8H6X273"/>
<dbReference type="InterPro" id="IPR050349">
    <property type="entry name" value="WD_LIS1/nudF_dynein_reg"/>
</dbReference>
<dbReference type="Proteomes" id="UP000620124">
    <property type="component" value="Unassembled WGS sequence"/>
</dbReference>
<dbReference type="InterPro" id="IPR036322">
    <property type="entry name" value="WD40_repeat_dom_sf"/>
</dbReference>
<sequence>MRRQLSVQPAHIGIVQCVALSHDQQYFISGSADTSIIVWNSLDGSAVFPPLQGHKAEIVALDISRDDKILISASKDGEIHFWDLATGQIDGTPLKHSEEIASVKLSPDGLTLASITKTNELILWGVADRAILLGPFAYPGRDCKAIAFSDDGARIATLCGSISGQPMDYLVGLGIILRETGGGNIVLECNIDDEVEGATVYWPKLEFAVEDKYLVIRYALGEAITSRTFDATTGEEYNQGLGSPELTKINRLAAIDSRIIRNGQTILHFPPDLDHMGTITTWESTDNMIIAGTMSGDVYLVSCKKNQGATLAQG</sequence>
<accession>A0A8H6X273</accession>
<feature type="repeat" description="WD" evidence="3">
    <location>
        <begin position="8"/>
        <end position="40"/>
    </location>
</feature>
<keyword evidence="2" id="KW-0677">Repeat</keyword>
<keyword evidence="1 3" id="KW-0853">WD repeat</keyword>
<evidence type="ECO:0000256" key="2">
    <source>
        <dbReference type="ARBA" id="ARBA00022737"/>
    </source>
</evidence>
<evidence type="ECO:0000313" key="5">
    <source>
        <dbReference type="Proteomes" id="UP000620124"/>
    </source>
</evidence>
<dbReference type="SUPFAM" id="SSF50978">
    <property type="entry name" value="WD40 repeat-like"/>
    <property type="match status" value="1"/>
</dbReference>
<dbReference type="Pfam" id="PF00400">
    <property type="entry name" value="WD40"/>
    <property type="match status" value="2"/>
</dbReference>
<dbReference type="SMART" id="SM00320">
    <property type="entry name" value="WD40"/>
    <property type="match status" value="3"/>
</dbReference>
<feature type="repeat" description="WD" evidence="3">
    <location>
        <begin position="51"/>
        <end position="92"/>
    </location>
</feature>
<dbReference type="InterPro" id="IPR001680">
    <property type="entry name" value="WD40_rpt"/>
</dbReference>
<dbReference type="PROSITE" id="PS00678">
    <property type="entry name" value="WD_REPEATS_1"/>
    <property type="match status" value="1"/>
</dbReference>
<comment type="caution">
    <text evidence="4">The sequence shown here is derived from an EMBL/GenBank/DDBJ whole genome shotgun (WGS) entry which is preliminary data.</text>
</comment>
<reference evidence="4" key="1">
    <citation type="submission" date="2020-05" db="EMBL/GenBank/DDBJ databases">
        <title>Mycena genomes resolve the evolution of fungal bioluminescence.</title>
        <authorList>
            <person name="Tsai I.J."/>
        </authorList>
    </citation>
    <scope>NUCLEOTIDE SEQUENCE</scope>
    <source>
        <strain evidence="4">CCC161011</strain>
    </source>
</reference>
<protein>
    <submittedName>
        <fullName evidence="4">WD40 repeat protein</fullName>
    </submittedName>
</protein>
<dbReference type="PANTHER" id="PTHR44129">
    <property type="entry name" value="WD REPEAT-CONTAINING PROTEIN POP1"/>
    <property type="match status" value="1"/>
</dbReference>
<dbReference type="PROSITE" id="PS50294">
    <property type="entry name" value="WD_REPEATS_REGION"/>
    <property type="match status" value="2"/>
</dbReference>
<dbReference type="PROSITE" id="PS50082">
    <property type="entry name" value="WD_REPEATS_2"/>
    <property type="match status" value="2"/>
</dbReference>
<name>A0A8H6X273_9AGAR</name>
<gene>
    <name evidence="4" type="ORF">MVEN_02402200</name>
</gene>
<dbReference type="EMBL" id="JACAZI010000031">
    <property type="protein sequence ID" value="KAF7332963.1"/>
    <property type="molecule type" value="Genomic_DNA"/>
</dbReference>
<dbReference type="InterPro" id="IPR019775">
    <property type="entry name" value="WD40_repeat_CS"/>
</dbReference>
<evidence type="ECO:0000313" key="4">
    <source>
        <dbReference type="EMBL" id="KAF7332963.1"/>
    </source>
</evidence>
<evidence type="ECO:0000256" key="1">
    <source>
        <dbReference type="ARBA" id="ARBA00022574"/>
    </source>
</evidence>
<organism evidence="4 5">
    <name type="scientific">Mycena venus</name>
    <dbReference type="NCBI Taxonomy" id="2733690"/>
    <lineage>
        <taxon>Eukaryota</taxon>
        <taxon>Fungi</taxon>
        <taxon>Dikarya</taxon>
        <taxon>Basidiomycota</taxon>
        <taxon>Agaricomycotina</taxon>
        <taxon>Agaricomycetes</taxon>
        <taxon>Agaricomycetidae</taxon>
        <taxon>Agaricales</taxon>
        <taxon>Marasmiineae</taxon>
        <taxon>Mycenaceae</taxon>
        <taxon>Mycena</taxon>
    </lineage>
</organism>
<dbReference type="InterPro" id="IPR015943">
    <property type="entry name" value="WD40/YVTN_repeat-like_dom_sf"/>
</dbReference>
<keyword evidence="5" id="KW-1185">Reference proteome</keyword>
<dbReference type="Gene3D" id="2.130.10.10">
    <property type="entry name" value="YVTN repeat-like/Quinoprotein amine dehydrogenase"/>
    <property type="match status" value="1"/>
</dbReference>
<dbReference type="OrthoDB" id="538223at2759"/>